<reference evidence="1" key="2">
    <citation type="submission" date="2018-05" db="EMBL/GenBank/DDBJ databases">
        <title>OpunRS2 (Oryza punctata Reference Sequence Version 2).</title>
        <authorList>
            <person name="Zhang J."/>
            <person name="Kudrna D."/>
            <person name="Lee S."/>
            <person name="Talag J."/>
            <person name="Welchert J."/>
            <person name="Wing R.A."/>
        </authorList>
    </citation>
    <scope>NUCLEOTIDE SEQUENCE [LARGE SCALE GENOMIC DNA]</scope>
</reference>
<dbReference type="AlphaFoldDB" id="A0A0E0KYT7"/>
<organism evidence="1">
    <name type="scientific">Oryza punctata</name>
    <name type="common">Red rice</name>
    <dbReference type="NCBI Taxonomy" id="4537"/>
    <lineage>
        <taxon>Eukaryota</taxon>
        <taxon>Viridiplantae</taxon>
        <taxon>Streptophyta</taxon>
        <taxon>Embryophyta</taxon>
        <taxon>Tracheophyta</taxon>
        <taxon>Spermatophyta</taxon>
        <taxon>Magnoliopsida</taxon>
        <taxon>Liliopsida</taxon>
        <taxon>Poales</taxon>
        <taxon>Poaceae</taxon>
        <taxon>BOP clade</taxon>
        <taxon>Oryzoideae</taxon>
        <taxon>Oryzeae</taxon>
        <taxon>Oryzinae</taxon>
        <taxon>Oryza</taxon>
    </lineage>
</organism>
<dbReference type="HOGENOM" id="CLU_1505791_0_0_1"/>
<proteinExistence type="predicted"/>
<dbReference type="Gramene" id="OPUNC05G03900.1">
    <property type="protein sequence ID" value="OPUNC05G03900.1"/>
    <property type="gene ID" value="OPUNC05G03900"/>
</dbReference>
<accession>A0A0E0KYT7</accession>
<name>A0A0E0KYT7_ORYPU</name>
<keyword evidence="2" id="KW-1185">Reference proteome</keyword>
<dbReference type="EnsemblPlants" id="OPUNC05G03900.1">
    <property type="protein sequence ID" value="OPUNC05G03900.1"/>
    <property type="gene ID" value="OPUNC05G03900"/>
</dbReference>
<dbReference type="Proteomes" id="UP000026962">
    <property type="component" value="Chromosome 5"/>
</dbReference>
<evidence type="ECO:0000313" key="1">
    <source>
        <dbReference type="EnsemblPlants" id="OPUNC05G03900.1"/>
    </source>
</evidence>
<reference evidence="1" key="1">
    <citation type="submission" date="2015-04" db="UniProtKB">
        <authorList>
            <consortium name="EnsemblPlants"/>
        </authorList>
    </citation>
    <scope>IDENTIFICATION</scope>
</reference>
<protein>
    <submittedName>
        <fullName evidence="1">Uncharacterized protein</fullName>
    </submittedName>
</protein>
<evidence type="ECO:0000313" key="2">
    <source>
        <dbReference type="Proteomes" id="UP000026962"/>
    </source>
</evidence>
<sequence length="179" mass="19763">MTTALEAGCTRAPAARLGQARHCCCRCCHPSHAAALQRLGKKSAHTRVPQSRVPAAWLAHLALLHSRGRHRWPPHSLIGPSSVPGKRVRLFGGRRIHQRHARFGRAIDSATMGLLVRLTSSPQLAAPTSQTEGYLFQHFRENVRIIIAVDKMVIAMDNLPSKGFSMKLDNLYRLAKGRG</sequence>